<evidence type="ECO:0000313" key="1">
    <source>
        <dbReference type="EMBL" id="SCM77427.1"/>
    </source>
</evidence>
<sequence length="63" mass="7110">MLLHRLLRAALVFSPLGIDVTLRLRVEVLIVLSGPGETLRSARKHRTEKWNPVFGKSDAMTKD</sequence>
<protein>
    <submittedName>
        <fullName evidence="1">Uncharacterized protein</fullName>
    </submittedName>
</protein>
<dbReference type="AlphaFoldDB" id="A0A212LIX0"/>
<proteinExistence type="predicted"/>
<dbReference type="EMBL" id="FMJD01000008">
    <property type="protein sequence ID" value="SCM77427.1"/>
    <property type="molecule type" value="Genomic_DNA"/>
</dbReference>
<gene>
    <name evidence="1" type="ORF">KL86PLE_41232</name>
</gene>
<reference evidence="1" key="1">
    <citation type="submission" date="2016-08" db="EMBL/GenBank/DDBJ databases">
        <authorList>
            <person name="Seilhamer J.J."/>
        </authorList>
    </citation>
    <scope>NUCLEOTIDE SEQUENCE</scope>
    <source>
        <strain evidence="1">86</strain>
    </source>
</reference>
<name>A0A212LIX0_9HYPH</name>
<accession>A0A212LIX0</accession>
<organism evidence="1">
    <name type="scientific">uncultured Pleomorphomonas sp</name>
    <dbReference type="NCBI Taxonomy" id="442121"/>
    <lineage>
        <taxon>Bacteria</taxon>
        <taxon>Pseudomonadati</taxon>
        <taxon>Pseudomonadota</taxon>
        <taxon>Alphaproteobacteria</taxon>
        <taxon>Hyphomicrobiales</taxon>
        <taxon>Pleomorphomonadaceae</taxon>
        <taxon>Pleomorphomonas</taxon>
        <taxon>environmental samples</taxon>
    </lineage>
</organism>